<dbReference type="PANTHER" id="PTHR30024:SF17">
    <property type="entry name" value="SOLUTE-BINDING PROTEIN FAMILY 3_N-TERMINAL DOMAIN-CONTAINING PROTEIN"/>
    <property type="match status" value="1"/>
</dbReference>
<dbReference type="AlphaFoldDB" id="A0A3B0XZC1"/>
<dbReference type="Pfam" id="PF12974">
    <property type="entry name" value="Phosphonate-bd"/>
    <property type="match status" value="1"/>
</dbReference>
<reference evidence="2" key="1">
    <citation type="submission" date="2018-06" db="EMBL/GenBank/DDBJ databases">
        <authorList>
            <person name="Zhirakovskaya E."/>
        </authorList>
    </citation>
    <scope>NUCLEOTIDE SEQUENCE</scope>
</reference>
<sequence>MDISKNLIACLGTLLVSITHISISSADINLGVLAPRGELKAKKRWNDFASYLTEKTDQKVNMIALSPRNVIDAVENSQVDILLINPVLTAKIEKLHGANLLATLNKNSGSVFAGVIVAKKGSGIKTAEDLKNKKVMSLKFRVAAGAYTFQAYHLYKQGINPHKDFASMRASKKQDDLVLAVKAGMIDAAFVRSGILESMQKEGKIKISDFVVIDQHASDELKPVHTTQHYPEWYLFSLNSVDSSIAEKIKAAALAIKADDAVAKKAKIKGFVEPISLDGMKSALTALKISPFSN</sequence>
<gene>
    <name evidence="2" type="ORF">MNBD_GAMMA09-2069</name>
</gene>
<dbReference type="EMBL" id="UOFI01000135">
    <property type="protein sequence ID" value="VAW68657.1"/>
    <property type="molecule type" value="Genomic_DNA"/>
</dbReference>
<dbReference type="SUPFAM" id="SSF53850">
    <property type="entry name" value="Periplasmic binding protein-like II"/>
    <property type="match status" value="1"/>
</dbReference>
<organism evidence="2">
    <name type="scientific">hydrothermal vent metagenome</name>
    <dbReference type="NCBI Taxonomy" id="652676"/>
    <lineage>
        <taxon>unclassified sequences</taxon>
        <taxon>metagenomes</taxon>
        <taxon>ecological metagenomes</taxon>
    </lineage>
</organism>
<dbReference type="PANTHER" id="PTHR30024">
    <property type="entry name" value="ALIPHATIC SULFONATES-BINDING PROTEIN-RELATED"/>
    <property type="match status" value="1"/>
</dbReference>
<evidence type="ECO:0000259" key="1">
    <source>
        <dbReference type="SMART" id="SM00062"/>
    </source>
</evidence>
<proteinExistence type="predicted"/>
<dbReference type="SMART" id="SM00062">
    <property type="entry name" value="PBPb"/>
    <property type="match status" value="1"/>
</dbReference>
<accession>A0A3B0XZC1</accession>
<evidence type="ECO:0000313" key="2">
    <source>
        <dbReference type="EMBL" id="VAW68657.1"/>
    </source>
</evidence>
<protein>
    <recommendedName>
        <fullName evidence="1">Solute-binding protein family 3/N-terminal domain-containing protein</fullName>
    </recommendedName>
</protein>
<name>A0A3B0XZC1_9ZZZZ</name>
<dbReference type="Gene3D" id="3.40.190.10">
    <property type="entry name" value="Periplasmic binding protein-like II"/>
    <property type="match status" value="2"/>
</dbReference>
<dbReference type="InterPro" id="IPR001638">
    <property type="entry name" value="Solute-binding_3/MltF_N"/>
</dbReference>
<feature type="domain" description="Solute-binding protein family 3/N-terminal" evidence="1">
    <location>
        <begin position="29"/>
        <end position="274"/>
    </location>
</feature>